<name>A0A9D9GRT8_9PROT</name>
<comment type="caution">
    <text evidence="1">The sequence shown here is derived from an EMBL/GenBank/DDBJ whole genome shotgun (WGS) entry which is preliminary data.</text>
</comment>
<protein>
    <recommendedName>
        <fullName evidence="3">Single-stranded-DNA-specific exonuclease RecJ</fullName>
    </recommendedName>
</protein>
<feature type="non-terminal residue" evidence="1">
    <location>
        <position position="1"/>
    </location>
</feature>
<organism evidence="1 2">
    <name type="scientific">Candidatus Enterousia avistercoris</name>
    <dbReference type="NCBI Taxonomy" id="2840788"/>
    <lineage>
        <taxon>Bacteria</taxon>
        <taxon>Pseudomonadati</taxon>
        <taxon>Pseudomonadota</taxon>
        <taxon>Alphaproteobacteria</taxon>
        <taxon>Candidatus Enterousia</taxon>
    </lineage>
</organism>
<gene>
    <name evidence="1" type="ORF">IAC69_00335</name>
</gene>
<dbReference type="Gene3D" id="2.40.50.460">
    <property type="match status" value="1"/>
</dbReference>
<proteinExistence type="predicted"/>
<dbReference type="Proteomes" id="UP000823630">
    <property type="component" value="Unassembled WGS sequence"/>
</dbReference>
<evidence type="ECO:0000313" key="1">
    <source>
        <dbReference type="EMBL" id="MBO8424910.1"/>
    </source>
</evidence>
<reference evidence="1" key="1">
    <citation type="submission" date="2020-10" db="EMBL/GenBank/DDBJ databases">
        <authorList>
            <person name="Gilroy R."/>
        </authorList>
    </citation>
    <scope>NUCLEOTIDE SEQUENCE</scope>
    <source>
        <strain evidence="1">8207</strain>
    </source>
</reference>
<sequence length="55" mass="6059">NQLAFVGFNLVGTPVGDFLLDDANANTKIKLLGKLKENEYNGRVSAQFYIEDIAI</sequence>
<accession>A0A9D9GRT8</accession>
<evidence type="ECO:0008006" key="3">
    <source>
        <dbReference type="Google" id="ProtNLM"/>
    </source>
</evidence>
<reference evidence="1" key="2">
    <citation type="journal article" date="2021" name="PeerJ">
        <title>Extensive microbial diversity within the chicken gut microbiome revealed by metagenomics and culture.</title>
        <authorList>
            <person name="Gilroy R."/>
            <person name="Ravi A."/>
            <person name="Getino M."/>
            <person name="Pursley I."/>
            <person name="Horton D.L."/>
            <person name="Alikhan N.F."/>
            <person name="Baker D."/>
            <person name="Gharbi K."/>
            <person name="Hall N."/>
            <person name="Watson M."/>
            <person name="Adriaenssens E.M."/>
            <person name="Foster-Nyarko E."/>
            <person name="Jarju S."/>
            <person name="Secka A."/>
            <person name="Antonio M."/>
            <person name="Oren A."/>
            <person name="Chaudhuri R.R."/>
            <person name="La Ragione R."/>
            <person name="Hildebrand F."/>
            <person name="Pallen M.J."/>
        </authorList>
    </citation>
    <scope>NUCLEOTIDE SEQUENCE</scope>
    <source>
        <strain evidence="1">8207</strain>
    </source>
</reference>
<dbReference type="AlphaFoldDB" id="A0A9D9GRT8"/>
<dbReference type="EMBL" id="JADINC010000007">
    <property type="protein sequence ID" value="MBO8424910.1"/>
    <property type="molecule type" value="Genomic_DNA"/>
</dbReference>
<evidence type="ECO:0000313" key="2">
    <source>
        <dbReference type="Proteomes" id="UP000823630"/>
    </source>
</evidence>